<dbReference type="Pfam" id="PF02275">
    <property type="entry name" value="CBAH"/>
    <property type="match status" value="1"/>
</dbReference>
<comment type="similarity">
    <text evidence="1">Belongs to the peptidase C59 family.</text>
</comment>
<proteinExistence type="inferred from homology"/>
<dbReference type="eggNOG" id="COG3049">
    <property type="taxonomic scope" value="Bacteria"/>
</dbReference>
<dbReference type="EMBL" id="AZGA01000014">
    <property type="protein sequence ID" value="KRM35565.1"/>
    <property type="molecule type" value="Genomic_DNA"/>
</dbReference>
<evidence type="ECO:0000313" key="4">
    <source>
        <dbReference type="EMBL" id="KRM35565.1"/>
    </source>
</evidence>
<dbReference type="Gene3D" id="3.60.60.10">
    <property type="entry name" value="Penicillin V Acylase, Chain A"/>
    <property type="match status" value="1"/>
</dbReference>
<keyword evidence="5" id="KW-1185">Reference proteome</keyword>
<organism evidence="4 5">
    <name type="scientific">Agrilactobacillus composti DSM 18527 = JCM 14202</name>
    <dbReference type="NCBI Taxonomy" id="1423734"/>
    <lineage>
        <taxon>Bacteria</taxon>
        <taxon>Bacillati</taxon>
        <taxon>Bacillota</taxon>
        <taxon>Bacilli</taxon>
        <taxon>Lactobacillales</taxon>
        <taxon>Lactobacillaceae</taxon>
        <taxon>Agrilactobacillus</taxon>
    </lineage>
</organism>
<dbReference type="InterPro" id="IPR029055">
    <property type="entry name" value="Ntn_hydrolases_N"/>
</dbReference>
<evidence type="ECO:0000256" key="1">
    <source>
        <dbReference type="ARBA" id="ARBA00006625"/>
    </source>
</evidence>
<dbReference type="PANTHER" id="PTHR35527">
    <property type="entry name" value="CHOLOYLGLYCINE HYDROLASE"/>
    <property type="match status" value="1"/>
</dbReference>
<dbReference type="AlphaFoldDB" id="X0PU81"/>
<dbReference type="PATRIC" id="fig|1423734.3.peg.977"/>
<dbReference type="Proteomes" id="UP000051236">
    <property type="component" value="Unassembled WGS sequence"/>
</dbReference>
<dbReference type="GO" id="GO:0016787">
    <property type="term" value="F:hydrolase activity"/>
    <property type="evidence" value="ECO:0007669"/>
    <property type="project" value="UniProtKB-KW"/>
</dbReference>
<comment type="caution">
    <text evidence="4">The sequence shown here is derived from an EMBL/GenBank/DDBJ whole genome shotgun (WGS) entry which is preliminary data.</text>
</comment>
<evidence type="ECO:0000259" key="3">
    <source>
        <dbReference type="Pfam" id="PF02275"/>
    </source>
</evidence>
<evidence type="ECO:0000313" key="5">
    <source>
        <dbReference type="Proteomes" id="UP000051236"/>
    </source>
</evidence>
<gene>
    <name evidence="4" type="ORF">FC83_GL000963</name>
</gene>
<reference evidence="4 5" key="1">
    <citation type="journal article" date="2015" name="Genome Announc.">
        <title>Expanding the biotechnology potential of lactobacilli through comparative genomics of 213 strains and associated genera.</title>
        <authorList>
            <person name="Sun Z."/>
            <person name="Harris H.M."/>
            <person name="McCann A."/>
            <person name="Guo C."/>
            <person name="Argimon S."/>
            <person name="Zhang W."/>
            <person name="Yang X."/>
            <person name="Jeffery I.B."/>
            <person name="Cooney J.C."/>
            <person name="Kagawa T.F."/>
            <person name="Liu W."/>
            <person name="Song Y."/>
            <person name="Salvetti E."/>
            <person name="Wrobel A."/>
            <person name="Rasinkangas P."/>
            <person name="Parkhill J."/>
            <person name="Rea M.C."/>
            <person name="O'Sullivan O."/>
            <person name="Ritari J."/>
            <person name="Douillard F.P."/>
            <person name="Paul Ross R."/>
            <person name="Yang R."/>
            <person name="Briner A.E."/>
            <person name="Felis G.E."/>
            <person name="de Vos W.M."/>
            <person name="Barrangou R."/>
            <person name="Klaenhammer T.R."/>
            <person name="Caufield P.W."/>
            <person name="Cui Y."/>
            <person name="Zhang H."/>
            <person name="O'Toole P.W."/>
        </authorList>
    </citation>
    <scope>NUCLEOTIDE SEQUENCE [LARGE SCALE GENOMIC DNA]</scope>
    <source>
        <strain evidence="4 5">DSM 18527</strain>
    </source>
</reference>
<evidence type="ECO:0000256" key="2">
    <source>
        <dbReference type="ARBA" id="ARBA00022801"/>
    </source>
</evidence>
<dbReference type="STRING" id="1423734.FC83_GL000963"/>
<dbReference type="InterPro" id="IPR029132">
    <property type="entry name" value="CBAH/NAAA_C"/>
</dbReference>
<feature type="domain" description="Choloylglycine hydrolase/NAAA C-terminal" evidence="3">
    <location>
        <begin position="2"/>
        <end position="294"/>
    </location>
</feature>
<name>X0PU81_9LACO</name>
<dbReference type="OrthoDB" id="9794717at2"/>
<dbReference type="RefSeq" id="WP_052005033.1">
    <property type="nucleotide sequence ID" value="NZ_AZGA01000014.1"/>
</dbReference>
<protein>
    <submittedName>
        <fullName evidence="4">Choloylglycine hydrolase</fullName>
    </submittedName>
</protein>
<keyword evidence="2 4" id="KW-0378">Hydrolase</keyword>
<sequence length="306" mass="34200">MCTSLTIENAQQQPLLARTMDFPTTSPWLPIYLPRKRRYTPATETNYRTTKYALLGGGRQVAPKTYLMADGVNEAGLACAELYFPFEATYHPKNQPQRLNLSPQDFITWVLGEHASIAEVAADLPNIALVSATWHQLNKIYPYHWALTDPTGATAVLEPRSLSLTLQPNPLGVLTNTPNLLRHGANLAAFLGLAKTSTTTVLQRAAATFQGPLPTGTIPTDRFLRATILRAQLPATFSTTDLFHILDQVIIPKTDTAHLQNHDYTHYEMFLNTASLTYTFHDLNTNRWQHLSLADYAHISREIVFS</sequence>
<dbReference type="PANTHER" id="PTHR35527:SF2">
    <property type="entry name" value="HYDROLASE"/>
    <property type="match status" value="1"/>
</dbReference>
<dbReference type="SUPFAM" id="SSF56235">
    <property type="entry name" value="N-terminal nucleophile aminohydrolases (Ntn hydrolases)"/>
    <property type="match status" value="1"/>
</dbReference>
<dbReference type="InterPro" id="IPR052193">
    <property type="entry name" value="Peptidase_C59"/>
</dbReference>
<accession>X0PU81</accession>